<dbReference type="Gene3D" id="1.20.144.10">
    <property type="entry name" value="Phosphatidic acid phosphatase type 2/haloperoxidase"/>
    <property type="match status" value="1"/>
</dbReference>
<name>A0A845M8Y9_9RHOB</name>
<accession>A0A845M8Y9</accession>
<evidence type="ECO:0000313" key="2">
    <source>
        <dbReference type="EMBL" id="MZR12821.1"/>
    </source>
</evidence>
<proteinExistence type="predicted"/>
<protein>
    <submittedName>
        <fullName evidence="2">Phosphatase PAP2 family protein</fullName>
    </submittedName>
</protein>
<dbReference type="RefSeq" id="WP_161350946.1">
    <property type="nucleotide sequence ID" value="NZ_WTUX01000011.1"/>
</dbReference>
<evidence type="ECO:0000313" key="3">
    <source>
        <dbReference type="Proteomes" id="UP000467322"/>
    </source>
</evidence>
<dbReference type="SUPFAM" id="SSF48317">
    <property type="entry name" value="Acid phosphatase/Vanadium-dependent haloperoxidase"/>
    <property type="match status" value="1"/>
</dbReference>
<dbReference type="EMBL" id="WTUX01000011">
    <property type="protein sequence ID" value="MZR12821.1"/>
    <property type="molecule type" value="Genomic_DNA"/>
</dbReference>
<evidence type="ECO:0000259" key="1">
    <source>
        <dbReference type="Pfam" id="PF01569"/>
    </source>
</evidence>
<dbReference type="InterPro" id="IPR036938">
    <property type="entry name" value="PAP2/HPO_sf"/>
</dbReference>
<sequence length="348" mass="37432">MSGIVARFSGICLPKALFFVAVVVLWAAQPVRAQSTPMFSFGDSVPSFSGGSYLKGVPTSAFIDTGENRFEKAGRVFGETIGGVRGIADDFFDIAAFPAREPILFGVAVAGIGALVATDYQVTAFYQDKIESAFDGFSLPSFVPSNLKRNTVLRYISREDEYLLAGIGLTYAYGFAANDERAQATAILASKAVAYSYVISHVLLKPVFGRLRPANDLSSYGGPVDTVDAQGFTPNPYKFGNFPGINLRPTAYGTAMPSFHYTLYFSVARVYSGMYDNAILPYVAAGLLSVSNIRGHNHWVSDMVAGAVIGTVIGQSILDNYTERKGLDMSFTPVVSSRGVGAQFSMRF</sequence>
<dbReference type="InterPro" id="IPR000326">
    <property type="entry name" value="PAP2/HPO"/>
</dbReference>
<comment type="caution">
    <text evidence="2">The sequence shown here is derived from an EMBL/GenBank/DDBJ whole genome shotgun (WGS) entry which is preliminary data.</text>
</comment>
<dbReference type="Proteomes" id="UP000467322">
    <property type="component" value="Unassembled WGS sequence"/>
</dbReference>
<dbReference type="AlphaFoldDB" id="A0A845M8Y9"/>
<organism evidence="2 3">
    <name type="scientific">Maritimibacter harenae</name>
    <dbReference type="NCBI Taxonomy" id="2606218"/>
    <lineage>
        <taxon>Bacteria</taxon>
        <taxon>Pseudomonadati</taxon>
        <taxon>Pseudomonadota</taxon>
        <taxon>Alphaproteobacteria</taxon>
        <taxon>Rhodobacterales</taxon>
        <taxon>Roseobacteraceae</taxon>
        <taxon>Maritimibacter</taxon>
    </lineage>
</organism>
<reference evidence="2 3" key="1">
    <citation type="submission" date="2019-12" db="EMBL/GenBank/DDBJ databases">
        <title>Maritimibacter sp. nov. sp. isolated from sea sand.</title>
        <authorList>
            <person name="Kim J."/>
            <person name="Jeong S.E."/>
            <person name="Jung H.S."/>
            <person name="Jeon C.O."/>
        </authorList>
    </citation>
    <scope>NUCLEOTIDE SEQUENCE [LARGE SCALE GENOMIC DNA]</scope>
    <source>
        <strain evidence="2 3">DP07</strain>
    </source>
</reference>
<keyword evidence="3" id="KW-1185">Reference proteome</keyword>
<dbReference type="Pfam" id="PF01569">
    <property type="entry name" value="PAP2"/>
    <property type="match status" value="1"/>
</dbReference>
<feature type="domain" description="Phosphatidic acid phosphatase type 2/haloperoxidase" evidence="1">
    <location>
        <begin position="192"/>
        <end position="316"/>
    </location>
</feature>
<gene>
    <name evidence="2" type="ORF">GQE99_07280</name>
</gene>